<keyword evidence="1" id="KW-0472">Membrane</keyword>
<dbReference type="InterPro" id="IPR018687">
    <property type="entry name" value="DUF2177_membr"/>
</dbReference>
<evidence type="ECO:0000256" key="1">
    <source>
        <dbReference type="SAM" id="Phobius"/>
    </source>
</evidence>
<evidence type="ECO:0000313" key="2">
    <source>
        <dbReference type="EMBL" id="QHT08176.1"/>
    </source>
</evidence>
<keyword evidence="1" id="KW-0812">Transmembrane</keyword>
<feature type="transmembrane region" description="Helical" evidence="1">
    <location>
        <begin position="97"/>
        <end position="116"/>
    </location>
</feature>
<feature type="transmembrane region" description="Helical" evidence="1">
    <location>
        <begin position="67"/>
        <end position="85"/>
    </location>
</feature>
<keyword evidence="1" id="KW-1133">Transmembrane helix</keyword>
<accession>A0A6C0CTK0</accession>
<dbReference type="AlphaFoldDB" id="A0A6C0CTK0"/>
<protein>
    <recommendedName>
        <fullName evidence="3">DUF2177 family protein</fullName>
    </recommendedName>
</protein>
<organism evidence="2">
    <name type="scientific">viral metagenome</name>
    <dbReference type="NCBI Taxonomy" id="1070528"/>
    <lineage>
        <taxon>unclassified sequences</taxon>
        <taxon>metagenomes</taxon>
        <taxon>organismal metagenomes</taxon>
    </lineage>
</organism>
<sequence>MFVKILTTIFVLVFFDLIYFYFMKDMLSKQIIEIQGSPLVMDYFAAGLCYIALAFGLYYFVLREKKSLLDAFLLGIVIYAVYETTTKASLKKWSYKIVVLDTLWGGILFTLTTFVVRKFFAF</sequence>
<feature type="transmembrane region" description="Helical" evidence="1">
    <location>
        <begin position="6"/>
        <end position="22"/>
    </location>
</feature>
<proteinExistence type="predicted"/>
<feature type="transmembrane region" description="Helical" evidence="1">
    <location>
        <begin position="43"/>
        <end position="61"/>
    </location>
</feature>
<reference evidence="2" key="1">
    <citation type="journal article" date="2020" name="Nature">
        <title>Giant virus diversity and host interactions through global metagenomics.</title>
        <authorList>
            <person name="Schulz F."/>
            <person name="Roux S."/>
            <person name="Paez-Espino D."/>
            <person name="Jungbluth S."/>
            <person name="Walsh D.A."/>
            <person name="Denef V.J."/>
            <person name="McMahon K.D."/>
            <person name="Konstantinidis K.T."/>
            <person name="Eloe-Fadrosh E.A."/>
            <person name="Kyrpides N.C."/>
            <person name="Woyke T."/>
        </authorList>
    </citation>
    <scope>NUCLEOTIDE SEQUENCE</scope>
    <source>
        <strain evidence="2">GVMAG-M-3300022752-39</strain>
    </source>
</reference>
<name>A0A6C0CTK0_9ZZZZ</name>
<evidence type="ECO:0008006" key="3">
    <source>
        <dbReference type="Google" id="ProtNLM"/>
    </source>
</evidence>
<dbReference type="Pfam" id="PF09945">
    <property type="entry name" value="DUF2177"/>
    <property type="match status" value="1"/>
</dbReference>
<dbReference type="EMBL" id="MN739491">
    <property type="protein sequence ID" value="QHT08176.1"/>
    <property type="molecule type" value="Genomic_DNA"/>
</dbReference>